<evidence type="ECO:0000256" key="3">
    <source>
        <dbReference type="ARBA" id="ARBA00022722"/>
    </source>
</evidence>
<protein>
    <submittedName>
        <fullName evidence="9">Reverse transcriptase domain-containing protein</fullName>
    </submittedName>
</protein>
<dbReference type="SUPFAM" id="SSF56672">
    <property type="entry name" value="DNA/RNA polymerases"/>
    <property type="match status" value="1"/>
</dbReference>
<dbReference type="PROSITE" id="PS50994">
    <property type="entry name" value="INTEGRASE"/>
    <property type="match status" value="1"/>
</dbReference>
<evidence type="ECO:0000256" key="6">
    <source>
        <dbReference type="ARBA" id="ARBA00022918"/>
    </source>
</evidence>
<dbReference type="Pfam" id="PF17917">
    <property type="entry name" value="RT_RNaseH"/>
    <property type="match status" value="1"/>
</dbReference>
<keyword evidence="3" id="KW-0540">Nuclease</keyword>
<dbReference type="Proteomes" id="UP001151760">
    <property type="component" value="Unassembled WGS sequence"/>
</dbReference>
<feature type="compositionally biased region" description="Basic residues" evidence="7">
    <location>
        <begin position="16"/>
        <end position="25"/>
    </location>
</feature>
<evidence type="ECO:0000256" key="5">
    <source>
        <dbReference type="ARBA" id="ARBA00022801"/>
    </source>
</evidence>
<reference evidence="9" key="1">
    <citation type="journal article" date="2022" name="Int. J. Mol. Sci.">
        <title>Draft Genome of Tanacetum Coccineum: Genomic Comparison of Closely Related Tanacetum-Family Plants.</title>
        <authorList>
            <person name="Yamashiro T."/>
            <person name="Shiraishi A."/>
            <person name="Nakayama K."/>
            <person name="Satake H."/>
        </authorList>
    </citation>
    <scope>NUCLEOTIDE SEQUENCE</scope>
</reference>
<evidence type="ECO:0000256" key="2">
    <source>
        <dbReference type="ARBA" id="ARBA00022695"/>
    </source>
</evidence>
<feature type="compositionally biased region" description="Basic and acidic residues" evidence="7">
    <location>
        <begin position="407"/>
        <end position="416"/>
    </location>
</feature>
<dbReference type="SUPFAM" id="SSF53098">
    <property type="entry name" value="Ribonuclease H-like"/>
    <property type="match status" value="1"/>
</dbReference>
<reference evidence="9" key="2">
    <citation type="submission" date="2022-01" db="EMBL/GenBank/DDBJ databases">
        <authorList>
            <person name="Yamashiro T."/>
            <person name="Shiraishi A."/>
            <person name="Satake H."/>
            <person name="Nakayama K."/>
        </authorList>
    </citation>
    <scope>NUCLEOTIDE SEQUENCE</scope>
</reference>
<dbReference type="InterPro" id="IPR036397">
    <property type="entry name" value="RNaseH_sf"/>
</dbReference>
<feature type="region of interest" description="Disordered" evidence="7">
    <location>
        <begin position="387"/>
        <end position="456"/>
    </location>
</feature>
<keyword evidence="5" id="KW-0378">Hydrolase</keyword>
<gene>
    <name evidence="9" type="ORF">Tco_0800164</name>
</gene>
<dbReference type="Gene3D" id="3.30.420.10">
    <property type="entry name" value="Ribonuclease H-like superfamily/Ribonuclease H"/>
    <property type="match status" value="1"/>
</dbReference>
<comment type="caution">
    <text evidence="9">The sequence shown here is derived from an EMBL/GenBank/DDBJ whole genome shotgun (WGS) entry which is preliminary data.</text>
</comment>
<sequence>MRTRSSGPVVEPSTTPRRRRNKKHSQQVDPTIVEKPVKEDPHAHIRWFNKITSTIKYKDVPNSSIKLMLFPFSIEGAARIWLEKEPPRSIQRFDESFCEAWERFKDLLRACPHHGFTELHQIDTFYNSLTSTDQDSLNAAAGGNLLTKTPKDALTLIENKSKVRTSRNRPVVAKVSTNTSTSGLSPDVVALTDAVKALLLKNTTPPPASVKAVEESCVTCGGPHPYYQCLATDGNASGYQDNIQAYVSAAAVNYNQGNAGHRPPSVAHQVRPPGFPPVQNNQNRGNNYNQGNSTYRAPTQPTQAAPSNELANYMKVNDTNMRAMQNQITNMKTELKNEFQATMLQQNNKLENMLSNYFQMNKPSGSGSLPSNTVVNPKGDLKAITTRSGVSYDGPPIPPPFSPYPKVVEREPEVTKDPVQPSTEKVQPPDVPTQAPTSEPVNAPKPKPNLPYPSRLNNQKLRERDDHQMMKFLQIFRSLHFDLSFSDALLYMPKFASTFKNLLSNKEKLFELANTPVNENCSAVILKKLPEKLGDPVVDYVVDPRVPLILGRPFLRKARALIDVYERHLRPLKKKLPEAISLILVAPDWDLPFEIMCDASDFAVGAVLGQLLSKTIVYTDHSALKYLLAKQDAKPRLLRWILLLQEFDVIIRDKKGAENLAADHLSRLENPHQSDPEKKEITKTFPLETLGMVTFRGDSNTPWFADIANYHAGNFIVKGMSSQQKKKFFKDVKHYFWDDPYLFRICADQVIRRCVYGQEAVDILTACHNGPTGGHHGCPTKNRKKVFDSGDEMPQNAIQVCEIFDIWGIDFMGPFPSSRGNKFLKSLFAHFGTPCAIISDRGTHFCNDQFAKVMLKYGVTHRLSTAYHPQTSGQVEVSNHGLKRILERTVDENRASFFDKLEDALWAFCTAFKTPIGCTPYKLVYGKACHLPIELEHKAYWALKHCNFDLKTAGDHRKVQMNELNELRDQAYENSLIYKEKTKKIHDSKIKNRVFNVGDRVLLFNSRLKIFSGKLKTRWTGPFTVAQVFLYGTIELSSTNGPNFKVNGNGYTQKDKTEAKIDKTKHEIGKSEKNRS</sequence>
<keyword evidence="6 9" id="KW-0695">RNA-directed DNA polymerase</keyword>
<name>A0ABQ4ZV17_9ASTR</name>
<dbReference type="InterPro" id="IPR043502">
    <property type="entry name" value="DNA/RNA_pol_sf"/>
</dbReference>
<feature type="domain" description="Integrase catalytic" evidence="8">
    <location>
        <begin position="823"/>
        <end position="928"/>
    </location>
</feature>
<dbReference type="InterPro" id="IPR012337">
    <property type="entry name" value="RNaseH-like_sf"/>
</dbReference>
<evidence type="ECO:0000256" key="1">
    <source>
        <dbReference type="ARBA" id="ARBA00022679"/>
    </source>
</evidence>
<evidence type="ECO:0000313" key="10">
    <source>
        <dbReference type="Proteomes" id="UP001151760"/>
    </source>
</evidence>
<dbReference type="GO" id="GO:0003964">
    <property type="term" value="F:RNA-directed DNA polymerase activity"/>
    <property type="evidence" value="ECO:0007669"/>
    <property type="project" value="UniProtKB-KW"/>
</dbReference>
<dbReference type="EMBL" id="BQNB010011639">
    <property type="protein sequence ID" value="GJS93196.1"/>
    <property type="molecule type" value="Genomic_DNA"/>
</dbReference>
<dbReference type="CDD" id="cd09274">
    <property type="entry name" value="RNase_HI_RT_Ty3"/>
    <property type="match status" value="1"/>
</dbReference>
<evidence type="ECO:0000313" key="9">
    <source>
        <dbReference type="EMBL" id="GJS93196.1"/>
    </source>
</evidence>
<organism evidence="9 10">
    <name type="scientific">Tanacetum coccineum</name>
    <dbReference type="NCBI Taxonomy" id="301880"/>
    <lineage>
        <taxon>Eukaryota</taxon>
        <taxon>Viridiplantae</taxon>
        <taxon>Streptophyta</taxon>
        <taxon>Embryophyta</taxon>
        <taxon>Tracheophyta</taxon>
        <taxon>Spermatophyta</taxon>
        <taxon>Magnoliopsida</taxon>
        <taxon>eudicotyledons</taxon>
        <taxon>Gunneridae</taxon>
        <taxon>Pentapetalae</taxon>
        <taxon>asterids</taxon>
        <taxon>campanulids</taxon>
        <taxon>Asterales</taxon>
        <taxon>Asteraceae</taxon>
        <taxon>Asteroideae</taxon>
        <taxon>Anthemideae</taxon>
        <taxon>Anthemidinae</taxon>
        <taxon>Tanacetum</taxon>
    </lineage>
</organism>
<feature type="region of interest" description="Disordered" evidence="7">
    <location>
        <begin position="1"/>
        <end position="30"/>
    </location>
</feature>
<keyword evidence="2" id="KW-0548">Nucleotidyltransferase</keyword>
<dbReference type="PANTHER" id="PTHR34072:SF44">
    <property type="entry name" value="RNA-DIRECTED DNA POLYMERASE"/>
    <property type="match status" value="1"/>
</dbReference>
<accession>A0ABQ4ZV17</accession>
<dbReference type="PANTHER" id="PTHR34072">
    <property type="entry name" value="ENZYMATIC POLYPROTEIN-RELATED"/>
    <property type="match status" value="1"/>
</dbReference>
<feature type="compositionally biased region" description="Basic and acidic residues" evidence="7">
    <location>
        <begin position="1053"/>
        <end position="1076"/>
    </location>
</feature>
<proteinExistence type="predicted"/>
<evidence type="ECO:0000259" key="8">
    <source>
        <dbReference type="PROSITE" id="PS50994"/>
    </source>
</evidence>
<keyword evidence="1" id="KW-0808">Transferase</keyword>
<evidence type="ECO:0000256" key="7">
    <source>
        <dbReference type="SAM" id="MobiDB-lite"/>
    </source>
</evidence>
<keyword evidence="10" id="KW-1185">Reference proteome</keyword>
<feature type="region of interest" description="Disordered" evidence="7">
    <location>
        <begin position="1047"/>
        <end position="1076"/>
    </location>
</feature>
<keyword evidence="4" id="KW-0255">Endonuclease</keyword>
<dbReference type="InterPro" id="IPR041373">
    <property type="entry name" value="RT_RNaseH"/>
</dbReference>
<dbReference type="InterPro" id="IPR001584">
    <property type="entry name" value="Integrase_cat-core"/>
</dbReference>
<evidence type="ECO:0000256" key="4">
    <source>
        <dbReference type="ARBA" id="ARBA00022759"/>
    </source>
</evidence>